<organism evidence="1 2">
    <name type="scientific">Pseudomonas fluorescens</name>
    <dbReference type="NCBI Taxonomy" id="294"/>
    <lineage>
        <taxon>Bacteria</taxon>
        <taxon>Pseudomonadati</taxon>
        <taxon>Pseudomonadota</taxon>
        <taxon>Gammaproteobacteria</taxon>
        <taxon>Pseudomonadales</taxon>
        <taxon>Pseudomonadaceae</taxon>
        <taxon>Pseudomonas</taxon>
    </lineage>
</organism>
<gene>
    <name evidence="1" type="ORF">BFW87_23610</name>
</gene>
<sequence>MHHIIGLYTSKKTERLWPLGPEDRIVFRSDCFHAFGYFSLIAPAFERYAQRDARISITSMNVMFRLRTDDLADALAILNDLETQLYQQPTSWQEYLGEIQHPRQEKRPIKPLLFRRRAVRIVQRLRALILKAQAQDKCLVYGNGVCYRALCGIKMPPGTVYS</sequence>
<dbReference type="OrthoDB" id="9554252at2"/>
<protein>
    <submittedName>
        <fullName evidence="1">Uncharacterized protein</fullName>
    </submittedName>
</protein>
<proteinExistence type="predicted"/>
<dbReference type="Proteomes" id="UP000190965">
    <property type="component" value="Unassembled WGS sequence"/>
</dbReference>
<name>A0A1T2Y6A4_PSEFL</name>
<dbReference type="RefSeq" id="WP_078742122.1">
    <property type="nucleotide sequence ID" value="NZ_MSDF01000044.1"/>
</dbReference>
<dbReference type="EMBL" id="MSDF01000044">
    <property type="protein sequence ID" value="OPA87631.1"/>
    <property type="molecule type" value="Genomic_DNA"/>
</dbReference>
<accession>A0A1T2Y6A4</accession>
<dbReference type="AlphaFoldDB" id="A0A1T2Y6A4"/>
<reference evidence="1 2" key="1">
    <citation type="submission" date="2016-12" db="EMBL/GenBank/DDBJ databases">
        <title>Draft genome sequences of seven strains of Pseudomonas fluorescens that produce 4-formylaminooxyvinylglycine.</title>
        <authorList>
            <person name="Okrent R.A."/>
            <person name="Manning V.A."/>
            <person name="Trippe K.M."/>
        </authorList>
    </citation>
    <scope>NUCLEOTIDE SEQUENCE [LARGE SCALE GENOMIC DNA]</scope>
    <source>
        <strain evidence="1 2">P5A</strain>
    </source>
</reference>
<comment type="caution">
    <text evidence="1">The sequence shown here is derived from an EMBL/GenBank/DDBJ whole genome shotgun (WGS) entry which is preliminary data.</text>
</comment>
<evidence type="ECO:0000313" key="2">
    <source>
        <dbReference type="Proteomes" id="UP000190965"/>
    </source>
</evidence>
<evidence type="ECO:0000313" key="1">
    <source>
        <dbReference type="EMBL" id="OPA87631.1"/>
    </source>
</evidence>